<organism evidence="1 2">
    <name type="scientific">Persea americana</name>
    <name type="common">Avocado</name>
    <dbReference type="NCBI Taxonomy" id="3435"/>
    <lineage>
        <taxon>Eukaryota</taxon>
        <taxon>Viridiplantae</taxon>
        <taxon>Streptophyta</taxon>
        <taxon>Embryophyta</taxon>
        <taxon>Tracheophyta</taxon>
        <taxon>Spermatophyta</taxon>
        <taxon>Magnoliopsida</taxon>
        <taxon>Magnoliidae</taxon>
        <taxon>Laurales</taxon>
        <taxon>Lauraceae</taxon>
        <taxon>Persea</taxon>
    </lineage>
</organism>
<protein>
    <submittedName>
        <fullName evidence="1">Uncharacterized protein</fullName>
    </submittedName>
</protein>
<reference evidence="1 2" key="1">
    <citation type="journal article" date="2022" name="Hortic Res">
        <title>A haplotype resolved chromosomal level avocado genome allows analysis of novel avocado genes.</title>
        <authorList>
            <person name="Nath O."/>
            <person name="Fletcher S.J."/>
            <person name="Hayward A."/>
            <person name="Shaw L.M."/>
            <person name="Masouleh A.K."/>
            <person name="Furtado A."/>
            <person name="Henry R.J."/>
            <person name="Mitter N."/>
        </authorList>
    </citation>
    <scope>NUCLEOTIDE SEQUENCE [LARGE SCALE GENOMIC DNA]</scope>
    <source>
        <strain evidence="2">cv. Hass</strain>
    </source>
</reference>
<dbReference type="EMBL" id="CM056816">
    <property type="protein sequence ID" value="KAJ8633842.1"/>
    <property type="molecule type" value="Genomic_DNA"/>
</dbReference>
<sequence>MENPVTLKVGQVFTGFGIGCGIGIGVGRPLNIGAIPMLHQVMSATRGATDAFSGLGMHANSSLRRLGIKNVEAGIGCGVGLALKPGVLHRIQSSLSQAMVKMATKLGIAPGIFDSGSIIPGSLQSSMQMTGGNSGGSVQGTAGNIMQMKSKATESTLPGQKGDGSLHTLKGTPDVAVGTRSEKVIGSFLQNLTSEDTDLGDMAGKLRSENNMLQVLLKHQQVIDELMEENKRLRQVLVEDLKVSPSKLLQTSNENRTKYGTPCSDCFECRRRRRKSVK</sequence>
<name>A0ACC2LL68_PERAE</name>
<comment type="caution">
    <text evidence="1">The sequence shown here is derived from an EMBL/GenBank/DDBJ whole genome shotgun (WGS) entry which is preliminary data.</text>
</comment>
<keyword evidence="2" id="KW-1185">Reference proteome</keyword>
<evidence type="ECO:0000313" key="2">
    <source>
        <dbReference type="Proteomes" id="UP001234297"/>
    </source>
</evidence>
<proteinExistence type="predicted"/>
<accession>A0ACC2LL68</accession>
<gene>
    <name evidence="1" type="ORF">MRB53_027178</name>
</gene>
<dbReference type="Proteomes" id="UP001234297">
    <property type="component" value="Chromosome 8"/>
</dbReference>
<evidence type="ECO:0000313" key="1">
    <source>
        <dbReference type="EMBL" id="KAJ8633842.1"/>
    </source>
</evidence>